<gene>
    <name evidence="1" type="ORF">TCM_023893</name>
</gene>
<dbReference type="EMBL" id="CM001883">
    <property type="protein sequence ID" value="EOY08767.1"/>
    <property type="molecule type" value="Genomic_DNA"/>
</dbReference>
<protein>
    <submittedName>
        <fullName evidence="1">Uncharacterized protein</fullName>
    </submittedName>
</protein>
<name>A0A061EWI5_THECC</name>
<accession>A0A061EWI5</accession>
<dbReference type="HOGENOM" id="CLU_2363872_0_0_1"/>
<evidence type="ECO:0000313" key="1">
    <source>
        <dbReference type="EMBL" id="EOY08767.1"/>
    </source>
</evidence>
<keyword evidence="2" id="KW-1185">Reference proteome</keyword>
<dbReference type="Gramene" id="EOY08767">
    <property type="protein sequence ID" value="EOY08767"/>
    <property type="gene ID" value="TCM_023893"/>
</dbReference>
<dbReference type="AlphaFoldDB" id="A0A061EWI5"/>
<proteinExistence type="predicted"/>
<dbReference type="InParanoid" id="A0A061EWI5"/>
<sequence>MASPGVLLDRWHHFNSHSCRSNGRRIKSSFGAQRMASPGVNSTGWHHIHNRNLEQSPNGWHHLKYSKMGCINALQAGIIGRTNTTILIYHHPCKHT</sequence>
<organism evidence="1 2">
    <name type="scientific">Theobroma cacao</name>
    <name type="common">Cacao</name>
    <name type="synonym">Cocoa</name>
    <dbReference type="NCBI Taxonomy" id="3641"/>
    <lineage>
        <taxon>Eukaryota</taxon>
        <taxon>Viridiplantae</taxon>
        <taxon>Streptophyta</taxon>
        <taxon>Embryophyta</taxon>
        <taxon>Tracheophyta</taxon>
        <taxon>Spermatophyta</taxon>
        <taxon>Magnoliopsida</taxon>
        <taxon>eudicotyledons</taxon>
        <taxon>Gunneridae</taxon>
        <taxon>Pentapetalae</taxon>
        <taxon>rosids</taxon>
        <taxon>malvids</taxon>
        <taxon>Malvales</taxon>
        <taxon>Malvaceae</taxon>
        <taxon>Byttnerioideae</taxon>
        <taxon>Theobroma</taxon>
    </lineage>
</organism>
<evidence type="ECO:0000313" key="2">
    <source>
        <dbReference type="Proteomes" id="UP000026915"/>
    </source>
</evidence>
<dbReference type="Proteomes" id="UP000026915">
    <property type="component" value="Chromosome 5"/>
</dbReference>
<reference evidence="1 2" key="1">
    <citation type="journal article" date="2013" name="Genome Biol.">
        <title>The genome sequence of the most widely cultivated cacao type and its use to identify candidate genes regulating pod color.</title>
        <authorList>
            <person name="Motamayor J.C."/>
            <person name="Mockaitis K."/>
            <person name="Schmutz J."/>
            <person name="Haiminen N."/>
            <person name="Iii D.L."/>
            <person name="Cornejo O."/>
            <person name="Findley S.D."/>
            <person name="Zheng P."/>
            <person name="Utro F."/>
            <person name="Royaert S."/>
            <person name="Saski C."/>
            <person name="Jenkins J."/>
            <person name="Podicheti R."/>
            <person name="Zhao M."/>
            <person name="Scheffler B.E."/>
            <person name="Stack J.C."/>
            <person name="Feltus F.A."/>
            <person name="Mustiga G.M."/>
            <person name="Amores F."/>
            <person name="Phillips W."/>
            <person name="Marelli J.P."/>
            <person name="May G.D."/>
            <person name="Shapiro H."/>
            <person name="Ma J."/>
            <person name="Bustamante C.D."/>
            <person name="Schnell R.J."/>
            <person name="Main D."/>
            <person name="Gilbert D."/>
            <person name="Parida L."/>
            <person name="Kuhn D.N."/>
        </authorList>
    </citation>
    <scope>NUCLEOTIDE SEQUENCE [LARGE SCALE GENOMIC DNA]</scope>
    <source>
        <strain evidence="2">cv. Matina 1-6</strain>
    </source>
</reference>